<dbReference type="Proteomes" id="UP000509346">
    <property type="component" value="Chromosome"/>
</dbReference>
<keyword evidence="1" id="KW-0472">Membrane</keyword>
<feature type="transmembrane region" description="Helical" evidence="1">
    <location>
        <begin position="75"/>
        <end position="94"/>
    </location>
</feature>
<name>A0A7D5TEN5_9EURY</name>
<sequence length="130" mass="13880">MVAVAVGAAALVVLAQPFVLAYWARSEARAKGSSTFDVFLYMSVVVGIVHYWYVRFLRGDSGPRDAPPTRRERLAGTYAMAVVTAFVVGASVSPPDPLTQVLYFLPLFVGSFAVAWLVSSIGGDSHPAVT</sequence>
<feature type="transmembrane region" description="Helical" evidence="1">
    <location>
        <begin position="37"/>
        <end position="54"/>
    </location>
</feature>
<keyword evidence="1" id="KW-0812">Transmembrane</keyword>
<reference evidence="2 3" key="1">
    <citation type="submission" date="2020-07" db="EMBL/GenBank/DDBJ databases">
        <title>Halosimplex litoreum sp. nov. and Halosimplex rubrum sp. nov., isolated from different salt environments.</title>
        <authorList>
            <person name="Cui H."/>
        </authorList>
    </citation>
    <scope>NUCLEOTIDE SEQUENCE [LARGE SCALE GENOMIC DNA]</scope>
    <source>
        <strain evidence="2 3">R2</strain>
    </source>
</reference>
<evidence type="ECO:0000256" key="1">
    <source>
        <dbReference type="SAM" id="Phobius"/>
    </source>
</evidence>
<dbReference type="AlphaFoldDB" id="A0A7D5TEN5"/>
<dbReference type="EMBL" id="CP058909">
    <property type="protein sequence ID" value="QLH84933.1"/>
    <property type="molecule type" value="Genomic_DNA"/>
</dbReference>
<proteinExistence type="predicted"/>
<dbReference type="KEGG" id="hpel:HZS54_07250"/>
<organism evidence="2 3">
    <name type="scientific">Halosimplex pelagicum</name>
    <dbReference type="NCBI Taxonomy" id="869886"/>
    <lineage>
        <taxon>Archaea</taxon>
        <taxon>Methanobacteriati</taxon>
        <taxon>Methanobacteriota</taxon>
        <taxon>Stenosarchaea group</taxon>
        <taxon>Halobacteria</taxon>
        <taxon>Halobacteriales</taxon>
        <taxon>Haloarculaceae</taxon>
        <taxon>Halosimplex</taxon>
    </lineage>
</organism>
<protein>
    <submittedName>
        <fullName evidence="2">Uncharacterized protein</fullName>
    </submittedName>
</protein>
<keyword evidence="3" id="KW-1185">Reference proteome</keyword>
<feature type="transmembrane region" description="Helical" evidence="1">
    <location>
        <begin position="100"/>
        <end position="118"/>
    </location>
</feature>
<evidence type="ECO:0000313" key="2">
    <source>
        <dbReference type="EMBL" id="QLH84933.1"/>
    </source>
</evidence>
<evidence type="ECO:0000313" key="3">
    <source>
        <dbReference type="Proteomes" id="UP000509346"/>
    </source>
</evidence>
<dbReference type="OrthoDB" id="239293at2157"/>
<gene>
    <name evidence="2" type="ORF">HZS54_07250</name>
</gene>
<accession>A0A7D5TEN5</accession>
<keyword evidence="1" id="KW-1133">Transmembrane helix</keyword>